<dbReference type="Gene3D" id="1.20.5.340">
    <property type="match status" value="1"/>
</dbReference>
<feature type="domain" description="Csm1 N-terminal" evidence="3">
    <location>
        <begin position="1"/>
        <end position="70"/>
    </location>
</feature>
<dbReference type="GO" id="GO:0042802">
    <property type="term" value="F:identical protein binding"/>
    <property type="evidence" value="ECO:0007669"/>
    <property type="project" value="EnsemblFungi"/>
</dbReference>
<dbReference type="PANTHER" id="PTHR28006:SF1">
    <property type="entry name" value="MONOPOLIN COMPLEX SUBUNIT CSM1"/>
    <property type="match status" value="1"/>
</dbReference>
<feature type="domain" description="Monopolin complex subunit Csm1/Pcs1 C-terminal" evidence="2">
    <location>
        <begin position="72"/>
        <end position="163"/>
    </location>
</feature>
<dbReference type="GO" id="GO:0005635">
    <property type="term" value="C:nuclear envelope"/>
    <property type="evidence" value="ECO:0007669"/>
    <property type="project" value="EnsemblFungi"/>
</dbReference>
<feature type="coiled-coil region" evidence="1">
    <location>
        <begin position="22"/>
        <end position="63"/>
    </location>
</feature>
<reference evidence="5" key="2">
    <citation type="submission" date="2012-08" db="EMBL/GenBank/DDBJ databases">
        <title>Genome sequence of Kazachstania naganishii.</title>
        <authorList>
            <person name="Gordon J.L."/>
            <person name="Armisen D."/>
            <person name="Proux-Wera E."/>
            <person name="OhEigeartaigh S.S."/>
            <person name="Byrne K.P."/>
            <person name="Wolfe K.H."/>
        </authorList>
    </citation>
    <scope>NUCLEOTIDE SEQUENCE [LARGE SCALE GENOMIC DNA]</scope>
    <source>
        <strain evidence="5">ATCC MYA-139 / BCRC 22969 / CBS 8797 / CCRC 22969 / KCTC 17520 / NBRC 10181 / NCYC 3082</strain>
    </source>
</reference>
<dbReference type="Proteomes" id="UP000006310">
    <property type="component" value="Chromosome 9"/>
</dbReference>
<dbReference type="KEGG" id="kng:KNAG_0I02720"/>
<dbReference type="GeneID" id="34527800"/>
<evidence type="ECO:0000259" key="2">
    <source>
        <dbReference type="Pfam" id="PF12539"/>
    </source>
</evidence>
<dbReference type="InterPro" id="IPR038608">
    <property type="entry name" value="Csm1/Pcs1_C_sf"/>
</dbReference>
<dbReference type="GO" id="GO:0051455">
    <property type="term" value="P:spindle attachment to meiosis I kinetochore"/>
    <property type="evidence" value="ECO:0007669"/>
    <property type="project" value="EnsemblFungi"/>
</dbReference>
<evidence type="ECO:0000256" key="1">
    <source>
        <dbReference type="SAM" id="Coils"/>
    </source>
</evidence>
<dbReference type="GO" id="GO:0051754">
    <property type="term" value="P:meiotic sister chromatid cohesion, centromeric"/>
    <property type="evidence" value="ECO:0007669"/>
    <property type="project" value="EnsemblFungi"/>
</dbReference>
<evidence type="ECO:0008006" key="6">
    <source>
        <dbReference type="Google" id="ProtNLM"/>
    </source>
</evidence>
<accession>J7S2J4</accession>
<dbReference type="GO" id="GO:0072686">
    <property type="term" value="C:mitotic spindle"/>
    <property type="evidence" value="ECO:0007669"/>
    <property type="project" value="TreeGrafter"/>
</dbReference>
<dbReference type="GO" id="GO:0051315">
    <property type="term" value="P:attachment of mitotic spindle microtubules to kinetochore"/>
    <property type="evidence" value="ECO:0007669"/>
    <property type="project" value="TreeGrafter"/>
</dbReference>
<proteinExistence type="predicted"/>
<dbReference type="GO" id="GO:0034506">
    <property type="term" value="C:chromosome, centromeric core domain"/>
    <property type="evidence" value="ECO:0007669"/>
    <property type="project" value="TreeGrafter"/>
</dbReference>
<dbReference type="InterPro" id="IPR040349">
    <property type="entry name" value="Csm1/Pcs1"/>
</dbReference>
<dbReference type="GO" id="GO:0070550">
    <property type="term" value="P:rDNA chromatin condensation"/>
    <property type="evidence" value="ECO:0007669"/>
    <property type="project" value="EnsemblFungi"/>
</dbReference>
<dbReference type="EMBL" id="HE978322">
    <property type="protein sequence ID" value="CCK72057.1"/>
    <property type="molecule type" value="Genomic_DNA"/>
</dbReference>
<dbReference type="GO" id="GO:0005730">
    <property type="term" value="C:nucleolus"/>
    <property type="evidence" value="ECO:0007669"/>
    <property type="project" value="EnsemblFungi"/>
</dbReference>
<sequence>MNALQEYKDSVQERLNSADLLVSKAVHENSILTERLETQERELEALRKRVAELEVDCQGAKDDRNSSVEDLQVIKDFFSHLCDVRVHSRPTEDEQGMWFNVSQKSHRSPAVALDYKLGFVRGAESGSTEIIYLPLLKQLTSQELSHLQKVLPEYMFDTLSFPLDALNQFYTKMSKCLNKERQ</sequence>
<gene>
    <name evidence="4" type="primary">KNAG0I02720</name>
    <name evidence="4" type="ordered locus">KNAG_0I02720</name>
</gene>
<dbReference type="InterPro" id="IPR020981">
    <property type="entry name" value="Csm1/Pcs1_C"/>
</dbReference>
<protein>
    <recommendedName>
        <fullName evidence="6">Monopolin complex subunit Csm1/Pcs1 C-terminal domain-containing protein</fullName>
    </recommendedName>
</protein>
<keyword evidence="5" id="KW-1185">Reference proteome</keyword>
<evidence type="ECO:0000313" key="4">
    <source>
        <dbReference type="EMBL" id="CCK72057.1"/>
    </source>
</evidence>
<dbReference type="CDD" id="cd23787">
    <property type="entry name" value="RWD_CSM1"/>
    <property type="match status" value="1"/>
</dbReference>
<dbReference type="RefSeq" id="XP_022466302.1">
    <property type="nucleotide sequence ID" value="XM_022609958.1"/>
</dbReference>
<dbReference type="STRING" id="1071383.J7S2J4"/>
<evidence type="ECO:0000313" key="5">
    <source>
        <dbReference type="Proteomes" id="UP000006310"/>
    </source>
</evidence>
<name>J7S2J4_HUIN7</name>
<dbReference type="Gene3D" id="3.90.1150.80">
    <property type="match status" value="1"/>
</dbReference>
<evidence type="ECO:0000259" key="3">
    <source>
        <dbReference type="Pfam" id="PF18504"/>
    </source>
</evidence>
<dbReference type="Pfam" id="PF12539">
    <property type="entry name" value="Csm1"/>
    <property type="match status" value="1"/>
</dbReference>
<dbReference type="GO" id="GO:1990644">
    <property type="term" value="F:microtubule site clamp"/>
    <property type="evidence" value="ECO:0007669"/>
    <property type="project" value="TreeGrafter"/>
</dbReference>
<dbReference type="eggNOG" id="ENOG502RZY3">
    <property type="taxonomic scope" value="Eukaryota"/>
</dbReference>
<dbReference type="AlphaFoldDB" id="J7S2J4"/>
<dbReference type="Pfam" id="PF18504">
    <property type="entry name" value="Csm1_N"/>
    <property type="match status" value="1"/>
</dbReference>
<reference evidence="4 5" key="1">
    <citation type="journal article" date="2011" name="Proc. Natl. Acad. Sci. U.S.A.">
        <title>Evolutionary erosion of yeast sex chromosomes by mating-type switching accidents.</title>
        <authorList>
            <person name="Gordon J.L."/>
            <person name="Armisen D."/>
            <person name="Proux-Wera E."/>
            <person name="Oheigeartaigh S.S."/>
            <person name="Byrne K.P."/>
            <person name="Wolfe K.H."/>
        </authorList>
    </citation>
    <scope>NUCLEOTIDE SEQUENCE [LARGE SCALE GENOMIC DNA]</scope>
    <source>
        <strain evidence="5">ATCC MYA-139 / BCRC 22969 / CBS 8797 / CCRC 22969 / KCTC 17520 / NBRC 10181 / NCYC 3082</strain>
    </source>
</reference>
<dbReference type="OrthoDB" id="2431049at2759"/>
<dbReference type="OMA" id="GLWFDTS"/>
<dbReference type="GO" id="GO:0033551">
    <property type="term" value="C:monopolin complex"/>
    <property type="evidence" value="ECO:0007669"/>
    <property type="project" value="EnsemblFungi"/>
</dbReference>
<dbReference type="PANTHER" id="PTHR28006">
    <property type="entry name" value="MONOPOLIN COMPLEX SUBUNIT CSM1"/>
    <property type="match status" value="1"/>
</dbReference>
<keyword evidence="1" id="KW-0175">Coiled coil</keyword>
<organism evidence="4 5">
    <name type="scientific">Huiozyma naganishii (strain ATCC MYA-139 / BCRC 22969 / CBS 8797 / KCTC 17520 / NBRC 10181 / NCYC 3082 / Yp74L-3)</name>
    <name type="common">Yeast</name>
    <name type="synonym">Kazachstania naganishii</name>
    <dbReference type="NCBI Taxonomy" id="1071383"/>
    <lineage>
        <taxon>Eukaryota</taxon>
        <taxon>Fungi</taxon>
        <taxon>Dikarya</taxon>
        <taxon>Ascomycota</taxon>
        <taxon>Saccharomycotina</taxon>
        <taxon>Saccharomycetes</taxon>
        <taxon>Saccharomycetales</taxon>
        <taxon>Saccharomycetaceae</taxon>
        <taxon>Huiozyma</taxon>
    </lineage>
</organism>
<dbReference type="InterPro" id="IPR041671">
    <property type="entry name" value="Csm1_N"/>
</dbReference>
<dbReference type="HOGENOM" id="CLU_100702_0_0_1"/>
<dbReference type="GO" id="GO:0045144">
    <property type="term" value="P:meiotic sister chromatid segregation"/>
    <property type="evidence" value="ECO:0007669"/>
    <property type="project" value="TreeGrafter"/>
</dbReference>
<dbReference type="GO" id="GO:0034503">
    <property type="term" value="P:protein localization to nucleolar rDNA repeats"/>
    <property type="evidence" value="ECO:0007669"/>
    <property type="project" value="EnsemblFungi"/>
</dbReference>